<dbReference type="EMBL" id="PQCO01000203">
    <property type="protein sequence ID" value="PUE01325.1"/>
    <property type="molecule type" value="Genomic_DNA"/>
</dbReference>
<name>A0A657PVR2_9GAMM</name>
<proteinExistence type="predicted"/>
<comment type="caution">
    <text evidence="1">The sequence shown here is derived from an EMBL/GenBank/DDBJ whole genome shotgun (WGS) entry which is preliminary data.</text>
</comment>
<reference evidence="1 2" key="1">
    <citation type="submission" date="2018-01" db="EMBL/GenBank/DDBJ databases">
        <title>Novel co-symbiosis in the lucinid bivalve Phacoides pectinatus.</title>
        <authorList>
            <person name="Lim S.J."/>
            <person name="Davis B.G."/>
            <person name="Gill D.E."/>
            <person name="Engel A.S."/>
            <person name="Anderson L.C."/>
            <person name="Campbell B.J."/>
        </authorList>
    </citation>
    <scope>NUCLEOTIDE SEQUENCE [LARGE SCALE GENOMIC DNA]</scope>
    <source>
        <strain evidence="1">N3_P5</strain>
    </source>
</reference>
<gene>
    <name evidence="1" type="ORF">C3L24_08135</name>
</gene>
<sequence>MTIEEYIQMMDRWPDSWMGFPEDLRIGREITAVFLPFVEYMIAQGLSRRTIRRHVDNLWALGGELIRAVNFDQSLRERPARTLVEDSIDSTGGPLLGSAFSEQEQNPFDATCRKLHRFFSSCNHA</sequence>
<accession>A0A657PVR2</accession>
<dbReference type="Proteomes" id="UP000250928">
    <property type="component" value="Unassembled WGS sequence"/>
</dbReference>
<dbReference type="AlphaFoldDB" id="A0A657PVR2"/>
<organism evidence="1 2">
    <name type="scientific">Candidatus Sedimenticola endophacoides</name>
    <dbReference type="NCBI Taxonomy" id="2548426"/>
    <lineage>
        <taxon>Bacteria</taxon>
        <taxon>Pseudomonadati</taxon>
        <taxon>Pseudomonadota</taxon>
        <taxon>Gammaproteobacteria</taxon>
        <taxon>Chromatiales</taxon>
        <taxon>Sedimenticolaceae</taxon>
        <taxon>Sedimenticola</taxon>
    </lineage>
</organism>
<protein>
    <recommendedName>
        <fullName evidence="3">Integrase</fullName>
    </recommendedName>
</protein>
<evidence type="ECO:0008006" key="3">
    <source>
        <dbReference type="Google" id="ProtNLM"/>
    </source>
</evidence>
<evidence type="ECO:0000313" key="1">
    <source>
        <dbReference type="EMBL" id="PUE01325.1"/>
    </source>
</evidence>
<evidence type="ECO:0000313" key="2">
    <source>
        <dbReference type="Proteomes" id="UP000250928"/>
    </source>
</evidence>